<proteinExistence type="predicted"/>
<dbReference type="AlphaFoldDB" id="R9AW47"/>
<sequence>MKKLLVLAAVGLGLSLSGCAVRVADLTVASTKNYNLNSNQFVKGERVSADDSVPVILFPLGIPDMKTAMDKAIEKNNCSVALTDVVITSLNYAFLVGKIGYRVEGNQVIDTNQPNCGKSRNLADLSNERPLILSKPAS</sequence>
<accession>R9AW47</accession>
<keyword evidence="3" id="KW-1185">Reference proteome</keyword>
<keyword evidence="1" id="KW-0732">Signal</keyword>
<reference evidence="2 3" key="1">
    <citation type="submission" date="2013-03" db="EMBL/GenBank/DDBJ databases">
        <title>The Genome Sequence of Acinetobacter tandoii CIP 107469.</title>
        <authorList>
            <consortium name="The Broad Institute Genome Sequencing Platform"/>
            <consortium name="The Broad Institute Genome Sequencing Center for Infectious Disease"/>
            <person name="Cerqueira G."/>
            <person name="Feldgarden M."/>
            <person name="Courvalin P."/>
            <person name="Perichon B."/>
            <person name="Grillot-Courvalin C."/>
            <person name="Clermont D."/>
            <person name="Rocha E."/>
            <person name="Yoon E.-J."/>
            <person name="Nemec A."/>
            <person name="Walker B."/>
            <person name="Young S.K."/>
            <person name="Zeng Q."/>
            <person name="Gargeya S."/>
            <person name="Fitzgerald M."/>
            <person name="Haas B."/>
            <person name="Abouelleil A."/>
            <person name="Alvarado L."/>
            <person name="Arachchi H.M."/>
            <person name="Berlin A.M."/>
            <person name="Chapman S.B."/>
            <person name="Dewar J."/>
            <person name="Goldberg J."/>
            <person name="Griggs A."/>
            <person name="Gujja S."/>
            <person name="Hansen M."/>
            <person name="Howarth C."/>
            <person name="Imamovic A."/>
            <person name="Larimer J."/>
            <person name="McCowan C."/>
            <person name="Murphy C."/>
            <person name="Neiman D."/>
            <person name="Pearson M."/>
            <person name="Priest M."/>
            <person name="Roberts A."/>
            <person name="Saif S."/>
            <person name="Shea T."/>
            <person name="Sisk P."/>
            <person name="Sykes S."/>
            <person name="Wortman J."/>
            <person name="Nusbaum C."/>
            <person name="Birren B."/>
        </authorList>
    </citation>
    <scope>NUCLEOTIDE SEQUENCE [LARGE SCALE GENOMIC DNA]</scope>
    <source>
        <strain evidence="2 3">CIP 107469</strain>
    </source>
</reference>
<protein>
    <recommendedName>
        <fullName evidence="4">Lipoprotein</fullName>
    </recommendedName>
</protein>
<dbReference type="EMBL" id="AQFM01000039">
    <property type="protein sequence ID" value="EOR06442.1"/>
    <property type="molecule type" value="Genomic_DNA"/>
</dbReference>
<gene>
    <name evidence="2" type="ORF">I593_02309</name>
</gene>
<evidence type="ECO:0000313" key="3">
    <source>
        <dbReference type="Proteomes" id="UP000016201"/>
    </source>
</evidence>
<name>R9AW47_9GAMM</name>
<evidence type="ECO:0008006" key="4">
    <source>
        <dbReference type="Google" id="ProtNLM"/>
    </source>
</evidence>
<comment type="caution">
    <text evidence="2">The sequence shown here is derived from an EMBL/GenBank/DDBJ whole genome shotgun (WGS) entry which is preliminary data.</text>
</comment>
<feature type="signal peptide" evidence="1">
    <location>
        <begin position="1"/>
        <end position="20"/>
    </location>
</feature>
<feature type="chain" id="PRO_5004470842" description="Lipoprotein" evidence="1">
    <location>
        <begin position="21"/>
        <end position="138"/>
    </location>
</feature>
<organism evidence="2 3">
    <name type="scientific">Acinetobacter tandoii DSM 14970 = CIP 107469</name>
    <dbReference type="NCBI Taxonomy" id="1120927"/>
    <lineage>
        <taxon>Bacteria</taxon>
        <taxon>Pseudomonadati</taxon>
        <taxon>Pseudomonadota</taxon>
        <taxon>Gammaproteobacteria</taxon>
        <taxon>Moraxellales</taxon>
        <taxon>Moraxellaceae</taxon>
        <taxon>Acinetobacter</taxon>
    </lineage>
</organism>
<dbReference type="RefSeq" id="WP_016167350.1">
    <property type="nucleotide sequence ID" value="NZ_JHZG01000004.1"/>
</dbReference>
<dbReference type="eggNOG" id="ENOG5033F5N">
    <property type="taxonomic scope" value="Bacteria"/>
</dbReference>
<evidence type="ECO:0000313" key="2">
    <source>
        <dbReference type="EMBL" id="EOR06442.1"/>
    </source>
</evidence>
<dbReference type="Proteomes" id="UP000016201">
    <property type="component" value="Unassembled WGS sequence"/>
</dbReference>
<evidence type="ECO:0000256" key="1">
    <source>
        <dbReference type="SAM" id="SignalP"/>
    </source>
</evidence>
<dbReference type="PROSITE" id="PS51257">
    <property type="entry name" value="PROKAR_LIPOPROTEIN"/>
    <property type="match status" value="1"/>
</dbReference>
<dbReference type="PATRIC" id="fig|1120927.3.peg.2242"/>